<feature type="domain" description="PGG" evidence="10">
    <location>
        <begin position="427"/>
        <end position="538"/>
    </location>
</feature>
<keyword evidence="5 7" id="KW-0040">ANK repeat</keyword>
<evidence type="ECO:0000313" key="11">
    <source>
        <dbReference type="EnsemblPlants" id="OMERI03G18210.1"/>
    </source>
</evidence>
<dbReference type="InterPro" id="IPR036770">
    <property type="entry name" value="Ankyrin_rpt-contain_sf"/>
</dbReference>
<dbReference type="Pfam" id="PF12796">
    <property type="entry name" value="Ank_2"/>
    <property type="match status" value="1"/>
</dbReference>
<feature type="transmembrane region" description="Helical" evidence="9">
    <location>
        <begin position="515"/>
        <end position="535"/>
    </location>
</feature>
<dbReference type="Pfam" id="PF13962">
    <property type="entry name" value="PGG"/>
    <property type="match status" value="1"/>
</dbReference>
<dbReference type="Proteomes" id="UP000008021">
    <property type="component" value="Chromosome 3"/>
</dbReference>
<name>A0A0E0D1K4_9ORYZ</name>
<feature type="transmembrane region" description="Helical" evidence="9">
    <location>
        <begin position="542"/>
        <end position="563"/>
    </location>
</feature>
<feature type="repeat" description="ANK" evidence="7">
    <location>
        <begin position="326"/>
        <end position="346"/>
    </location>
</feature>
<reference evidence="11" key="2">
    <citation type="submission" date="2018-05" db="EMBL/GenBank/DDBJ databases">
        <title>OmerRS3 (Oryza meridionalis Reference Sequence Version 3).</title>
        <authorList>
            <person name="Zhang J."/>
            <person name="Kudrna D."/>
            <person name="Lee S."/>
            <person name="Talag J."/>
            <person name="Welchert J."/>
            <person name="Wing R.A."/>
        </authorList>
    </citation>
    <scope>NUCLEOTIDE SEQUENCE [LARGE SCALE GENOMIC DNA]</scope>
    <source>
        <strain evidence="11">cv. OR44</strain>
    </source>
</reference>
<feature type="transmembrane region" description="Helical" evidence="9">
    <location>
        <begin position="434"/>
        <end position="456"/>
    </location>
</feature>
<dbReference type="PROSITE" id="PS50088">
    <property type="entry name" value="ANK_REPEAT"/>
    <property type="match status" value="1"/>
</dbReference>
<evidence type="ECO:0000256" key="9">
    <source>
        <dbReference type="SAM" id="Phobius"/>
    </source>
</evidence>
<dbReference type="PANTHER" id="PTHR24186:SF50">
    <property type="entry name" value="ANKYRIN REPEAT-CONTAINING PROTEIN ITN1-LIKE ISOFORM X1"/>
    <property type="match status" value="1"/>
</dbReference>
<dbReference type="GO" id="GO:0005886">
    <property type="term" value="C:plasma membrane"/>
    <property type="evidence" value="ECO:0007669"/>
    <property type="project" value="TreeGrafter"/>
</dbReference>
<evidence type="ECO:0000256" key="6">
    <source>
        <dbReference type="ARBA" id="ARBA00023136"/>
    </source>
</evidence>
<evidence type="ECO:0000256" key="4">
    <source>
        <dbReference type="ARBA" id="ARBA00022989"/>
    </source>
</evidence>
<keyword evidence="6 9" id="KW-0472">Membrane</keyword>
<feature type="region of interest" description="Disordered" evidence="8">
    <location>
        <begin position="32"/>
        <end position="53"/>
    </location>
</feature>
<dbReference type="Gene3D" id="1.25.40.20">
    <property type="entry name" value="Ankyrin repeat-containing domain"/>
    <property type="match status" value="1"/>
</dbReference>
<evidence type="ECO:0000259" key="10">
    <source>
        <dbReference type="Pfam" id="PF13962"/>
    </source>
</evidence>
<dbReference type="SMART" id="SM00248">
    <property type="entry name" value="ANK"/>
    <property type="match status" value="7"/>
</dbReference>
<dbReference type="InterPro" id="IPR026961">
    <property type="entry name" value="PGG_dom"/>
</dbReference>
<keyword evidence="4 9" id="KW-1133">Transmembrane helix</keyword>
<protein>
    <recommendedName>
        <fullName evidence="10">PGG domain-containing protein</fullName>
    </recommendedName>
</protein>
<keyword evidence="12" id="KW-1185">Reference proteome</keyword>
<sequence length="636" mass="70262">MELWGVSSVQPSICSVIMMMLIGEKLFSSQASKTENQNAPGSAGPELPEEVGATDEDYNNDHAIVGFLRHISLLHVIASSGGDENYRECAKIICEKDKTYLLEHYNASETALDCAAAAGHTKMFLHLLHMARSGGQGLSGENAVKEREIIRKTNGHWETELHRAVRKQLDAGEFQRLKQEDSSLARVPDIHDMPPLYLAVSLGYRDVADNLISVFGDALSYDGPDGQNVLHAAALRSKDLTQRILTKKVTLINEVDWSGSTPLHFVASVGVEGTTSLLLGRDKSGIWKADNMGKYPIHIAASVGIMDAIYSLINTDQSCATLRDANGRTLLHIAVENGKCDVVKFICKEPIPIFKNILNMKDNDGFTPLDLASRIKMENPFASPQNPTEWVIRVLSHSGAHFSPRRHDKLLIHANSSGKKDTHGKMLAESTESVLVASALIATLTFAAAFTMPVSYKTDKPKEGTPALGDFYGFKIFLVADIFAFYFAVAATFSLAEYGDRGTVNPLVRCAYARLAVWLFHVALKSIIIAFALGVSVVMWDISLSTTVIVAIVTTIFMIYGNVPVGHDLRLMWLMYHRFGFSRSWSLYPSTSAHLDWTSWRLRSFSATLIWNLVQLCWVYTLIFVVAGIAQVKQKF</sequence>
<reference evidence="11" key="1">
    <citation type="submission" date="2015-04" db="UniProtKB">
        <authorList>
            <consortium name="EnsemblPlants"/>
        </authorList>
    </citation>
    <scope>IDENTIFICATION</scope>
</reference>
<comment type="subcellular location">
    <subcellularLocation>
        <location evidence="1">Membrane</location>
        <topology evidence="1">Multi-pass membrane protein</topology>
    </subcellularLocation>
</comment>
<evidence type="ECO:0000256" key="5">
    <source>
        <dbReference type="ARBA" id="ARBA00023043"/>
    </source>
</evidence>
<proteinExistence type="predicted"/>
<keyword evidence="3" id="KW-0677">Repeat</keyword>
<feature type="transmembrane region" description="Helical" evidence="9">
    <location>
        <begin position="476"/>
        <end position="495"/>
    </location>
</feature>
<dbReference type="SUPFAM" id="SSF48403">
    <property type="entry name" value="Ankyrin repeat"/>
    <property type="match status" value="1"/>
</dbReference>
<dbReference type="eggNOG" id="KOG0504">
    <property type="taxonomic scope" value="Eukaryota"/>
</dbReference>
<evidence type="ECO:0000256" key="7">
    <source>
        <dbReference type="PROSITE-ProRule" id="PRU00023"/>
    </source>
</evidence>
<evidence type="ECO:0000256" key="1">
    <source>
        <dbReference type="ARBA" id="ARBA00004141"/>
    </source>
</evidence>
<feature type="transmembrane region" description="Helical" evidence="9">
    <location>
        <begin position="609"/>
        <end position="630"/>
    </location>
</feature>
<dbReference type="AlphaFoldDB" id="A0A0E0D1K4"/>
<dbReference type="EnsemblPlants" id="OMERI03G18210.1">
    <property type="protein sequence ID" value="OMERI03G18210.1"/>
    <property type="gene ID" value="OMERI03G18210"/>
</dbReference>
<evidence type="ECO:0000313" key="12">
    <source>
        <dbReference type="Proteomes" id="UP000008021"/>
    </source>
</evidence>
<dbReference type="STRING" id="40149.A0A0E0D1K4"/>
<accession>A0A0E0D1K4</accession>
<evidence type="ECO:0000256" key="8">
    <source>
        <dbReference type="SAM" id="MobiDB-lite"/>
    </source>
</evidence>
<dbReference type="HOGENOM" id="CLU_000134_36_5_1"/>
<evidence type="ECO:0000256" key="3">
    <source>
        <dbReference type="ARBA" id="ARBA00022737"/>
    </source>
</evidence>
<organism evidence="11">
    <name type="scientific">Oryza meridionalis</name>
    <dbReference type="NCBI Taxonomy" id="40149"/>
    <lineage>
        <taxon>Eukaryota</taxon>
        <taxon>Viridiplantae</taxon>
        <taxon>Streptophyta</taxon>
        <taxon>Embryophyta</taxon>
        <taxon>Tracheophyta</taxon>
        <taxon>Spermatophyta</taxon>
        <taxon>Magnoliopsida</taxon>
        <taxon>Liliopsida</taxon>
        <taxon>Poales</taxon>
        <taxon>Poaceae</taxon>
        <taxon>BOP clade</taxon>
        <taxon>Oryzoideae</taxon>
        <taxon>Oryzeae</taxon>
        <taxon>Oryzinae</taxon>
        <taxon>Oryza</taxon>
    </lineage>
</organism>
<dbReference type="PANTHER" id="PTHR24186">
    <property type="entry name" value="PROTEIN PHOSPHATASE 1 REGULATORY SUBUNIT"/>
    <property type="match status" value="1"/>
</dbReference>
<dbReference type="InterPro" id="IPR002110">
    <property type="entry name" value="Ankyrin_rpt"/>
</dbReference>
<dbReference type="PROSITE" id="PS50297">
    <property type="entry name" value="ANK_REP_REGION"/>
    <property type="match status" value="1"/>
</dbReference>
<dbReference type="Gramene" id="OMERI03G18210.1">
    <property type="protein sequence ID" value="OMERI03G18210.1"/>
    <property type="gene ID" value="OMERI03G18210"/>
</dbReference>
<keyword evidence="2 9" id="KW-0812">Transmembrane</keyword>
<evidence type="ECO:0000256" key="2">
    <source>
        <dbReference type="ARBA" id="ARBA00022692"/>
    </source>
</evidence>